<dbReference type="InterPro" id="IPR007373">
    <property type="entry name" value="Thiamin_PyroPKinase_B1-bd"/>
</dbReference>
<dbReference type="EC" id="2.7.6.2" evidence="5"/>
<protein>
    <recommendedName>
        <fullName evidence="5">Thiamine diphosphokinase</fullName>
        <ecNumber evidence="5">2.7.6.2</ecNumber>
    </recommendedName>
</protein>
<feature type="domain" description="Thiamin pyrophosphokinase thiamin-binding" evidence="6">
    <location>
        <begin position="143"/>
        <end position="202"/>
    </location>
</feature>
<keyword evidence="3" id="KW-0418">Kinase</keyword>
<sequence>MIFVNGSLPDPEKVRFLLEPDDWLVAVDGGWYYLKALGLRPNLLIGDLDSVAAEDVAALEAQGVEIRRFPVHKDETDLELALLAVRAAGVTTLRVTAALGGRLDQTLANLFLLLLPELEDCDVRLDDGQEEVFLIRERAEIHGQAGDGVSLLPILGPARGVTTAQLVYPLRGETLFPQRTRGISNVMESTSAAVSVQHGVLLCIHTRKSQSDSSQE</sequence>
<dbReference type="GO" id="GO:0009229">
    <property type="term" value="P:thiamine diphosphate biosynthetic process"/>
    <property type="evidence" value="ECO:0007669"/>
    <property type="project" value="InterPro"/>
</dbReference>
<dbReference type="GO" id="GO:0004788">
    <property type="term" value="F:thiamine diphosphokinase activity"/>
    <property type="evidence" value="ECO:0007669"/>
    <property type="project" value="UniProtKB-UniRule"/>
</dbReference>
<dbReference type="GO" id="GO:0030975">
    <property type="term" value="F:thiamine binding"/>
    <property type="evidence" value="ECO:0007669"/>
    <property type="project" value="InterPro"/>
</dbReference>
<dbReference type="AlphaFoldDB" id="A0A0P6X0M9"/>
<evidence type="ECO:0000256" key="5">
    <source>
        <dbReference type="NCBIfam" id="TIGR01378"/>
    </source>
</evidence>
<comment type="caution">
    <text evidence="7">The sequence shown here is derived from an EMBL/GenBank/DDBJ whole genome shotgun (WGS) entry which is preliminary data.</text>
</comment>
<keyword evidence="1" id="KW-0808">Transferase</keyword>
<dbReference type="Pfam" id="PF04265">
    <property type="entry name" value="TPK_B1_binding"/>
    <property type="match status" value="1"/>
</dbReference>
<dbReference type="CDD" id="cd07995">
    <property type="entry name" value="TPK"/>
    <property type="match status" value="1"/>
</dbReference>
<keyword evidence="4" id="KW-0067">ATP-binding</keyword>
<evidence type="ECO:0000259" key="6">
    <source>
        <dbReference type="SMART" id="SM00983"/>
    </source>
</evidence>
<evidence type="ECO:0000256" key="1">
    <source>
        <dbReference type="ARBA" id="ARBA00022679"/>
    </source>
</evidence>
<evidence type="ECO:0000313" key="8">
    <source>
        <dbReference type="Proteomes" id="UP000050501"/>
    </source>
</evidence>
<dbReference type="Proteomes" id="UP000050501">
    <property type="component" value="Unassembled WGS sequence"/>
</dbReference>
<dbReference type="InterPro" id="IPR036371">
    <property type="entry name" value="TPK_B1-bd_sf"/>
</dbReference>
<dbReference type="InterPro" id="IPR006282">
    <property type="entry name" value="Thi_PPkinase"/>
</dbReference>
<name>A0A0P6X0M9_9CHLR</name>
<dbReference type="SMART" id="SM00983">
    <property type="entry name" value="TPK_B1_binding"/>
    <property type="match status" value="1"/>
</dbReference>
<dbReference type="STRING" id="229921.ADN01_17145"/>
<reference evidence="7 8" key="1">
    <citation type="submission" date="2015-07" db="EMBL/GenBank/DDBJ databases">
        <title>Genome sequence of Levilinea saccharolytica DSM 16555.</title>
        <authorList>
            <person name="Hemp J."/>
            <person name="Ward L.M."/>
            <person name="Pace L.A."/>
            <person name="Fischer W.W."/>
        </authorList>
    </citation>
    <scope>NUCLEOTIDE SEQUENCE [LARGE SCALE GENOMIC DNA]</scope>
    <source>
        <strain evidence="7 8">KIBI-1</strain>
    </source>
</reference>
<dbReference type="InterPro" id="IPR007371">
    <property type="entry name" value="TPK_catalytic"/>
</dbReference>
<dbReference type="PANTHER" id="PTHR41299">
    <property type="entry name" value="THIAMINE PYROPHOSPHOKINASE"/>
    <property type="match status" value="1"/>
</dbReference>
<dbReference type="InterPro" id="IPR053149">
    <property type="entry name" value="TPK"/>
</dbReference>
<accession>A0A0P6X0M9</accession>
<dbReference type="EMBL" id="LGCM01000065">
    <property type="protein sequence ID" value="KPL75784.1"/>
    <property type="molecule type" value="Genomic_DNA"/>
</dbReference>
<proteinExistence type="predicted"/>
<organism evidence="7 8">
    <name type="scientific">Levilinea saccharolytica</name>
    <dbReference type="NCBI Taxonomy" id="229921"/>
    <lineage>
        <taxon>Bacteria</taxon>
        <taxon>Bacillati</taxon>
        <taxon>Chloroflexota</taxon>
        <taxon>Anaerolineae</taxon>
        <taxon>Anaerolineales</taxon>
        <taxon>Anaerolineaceae</taxon>
        <taxon>Levilinea</taxon>
    </lineage>
</organism>
<dbReference type="SUPFAM" id="SSF63999">
    <property type="entry name" value="Thiamin pyrophosphokinase, catalytic domain"/>
    <property type="match status" value="1"/>
</dbReference>
<evidence type="ECO:0000256" key="4">
    <source>
        <dbReference type="ARBA" id="ARBA00022840"/>
    </source>
</evidence>
<dbReference type="InterPro" id="IPR036759">
    <property type="entry name" value="TPK_catalytic_sf"/>
</dbReference>
<dbReference type="GO" id="GO:0016301">
    <property type="term" value="F:kinase activity"/>
    <property type="evidence" value="ECO:0007669"/>
    <property type="project" value="UniProtKB-KW"/>
</dbReference>
<keyword evidence="2" id="KW-0547">Nucleotide-binding</keyword>
<dbReference type="GO" id="GO:0005524">
    <property type="term" value="F:ATP binding"/>
    <property type="evidence" value="ECO:0007669"/>
    <property type="project" value="UniProtKB-KW"/>
</dbReference>
<evidence type="ECO:0000256" key="2">
    <source>
        <dbReference type="ARBA" id="ARBA00022741"/>
    </source>
</evidence>
<dbReference type="PANTHER" id="PTHR41299:SF1">
    <property type="entry name" value="THIAMINE PYROPHOSPHOKINASE"/>
    <property type="match status" value="1"/>
</dbReference>
<dbReference type="Pfam" id="PF04263">
    <property type="entry name" value="TPK_catalytic"/>
    <property type="match status" value="1"/>
</dbReference>
<keyword evidence="8" id="KW-1185">Reference proteome</keyword>
<dbReference type="NCBIfam" id="TIGR01378">
    <property type="entry name" value="thi_PPkinase"/>
    <property type="match status" value="1"/>
</dbReference>
<gene>
    <name evidence="7" type="ORF">ADN01_17145</name>
</gene>
<evidence type="ECO:0000313" key="7">
    <source>
        <dbReference type="EMBL" id="KPL75784.1"/>
    </source>
</evidence>
<dbReference type="GO" id="GO:0006772">
    <property type="term" value="P:thiamine metabolic process"/>
    <property type="evidence" value="ECO:0007669"/>
    <property type="project" value="UniProtKB-UniRule"/>
</dbReference>
<dbReference type="SUPFAM" id="SSF63862">
    <property type="entry name" value="Thiamin pyrophosphokinase, substrate-binding domain"/>
    <property type="match status" value="1"/>
</dbReference>
<evidence type="ECO:0000256" key="3">
    <source>
        <dbReference type="ARBA" id="ARBA00022777"/>
    </source>
</evidence>
<dbReference type="Gene3D" id="3.40.50.10240">
    <property type="entry name" value="Thiamin pyrophosphokinase, catalytic domain"/>
    <property type="match status" value="1"/>
</dbReference>